<accession>A0A0B4EPD3</accession>
<proteinExistence type="predicted"/>
<gene>
    <name evidence="1" type="ORF">C095_08645</name>
</gene>
<dbReference type="EMBL" id="AUZI01000021">
    <property type="protein sequence ID" value="KID48795.1"/>
    <property type="molecule type" value="Genomic_DNA"/>
</dbReference>
<dbReference type="PATRIC" id="fig|1226633.4.peg.1745"/>
<protein>
    <submittedName>
        <fullName evidence="1">Uncharacterized protein</fullName>
    </submittedName>
</protein>
<organism evidence="1 2">
    <name type="scientific">Fusobacterium necrophorum subsp. funduliforme B35</name>
    <dbReference type="NCBI Taxonomy" id="1226633"/>
    <lineage>
        <taxon>Bacteria</taxon>
        <taxon>Fusobacteriati</taxon>
        <taxon>Fusobacteriota</taxon>
        <taxon>Fusobacteriia</taxon>
        <taxon>Fusobacteriales</taxon>
        <taxon>Fusobacteriaceae</taxon>
        <taxon>Fusobacterium</taxon>
    </lineage>
</organism>
<dbReference type="OrthoDB" id="9816206at2"/>
<sequence length="61" mass="7114">MRNFLISNKEMFTRLDRVGLKQSEREAYHIGLSIKDAGKKSFGITKIEDKDFIQNLINKVK</sequence>
<name>A0A0B4EPD3_9FUSO</name>
<comment type="caution">
    <text evidence="1">The sequence shown here is derived from an EMBL/GenBank/DDBJ whole genome shotgun (WGS) entry which is preliminary data.</text>
</comment>
<reference evidence="1 2" key="1">
    <citation type="submission" date="2013-08" db="EMBL/GenBank/DDBJ databases">
        <title>An opportunistic ruminal bacterium that causes liver abscesses in cattle.</title>
        <authorList>
            <person name="Benahmed F.H."/>
            <person name="Rasmussen M."/>
            <person name="Harbottle H."/>
            <person name="Soppet D."/>
            <person name="Nagaraja T.G."/>
            <person name="Davidson M."/>
        </authorList>
    </citation>
    <scope>NUCLEOTIDE SEQUENCE [LARGE SCALE GENOMIC DNA]</scope>
    <source>
        <strain evidence="1 2">B35</strain>
    </source>
</reference>
<evidence type="ECO:0000313" key="2">
    <source>
        <dbReference type="Proteomes" id="UP000031184"/>
    </source>
</evidence>
<dbReference type="AlphaFoldDB" id="A0A0B4EPD3"/>
<dbReference type="Proteomes" id="UP000031184">
    <property type="component" value="Unassembled WGS sequence"/>
</dbReference>
<evidence type="ECO:0000313" key="1">
    <source>
        <dbReference type="EMBL" id="KID48795.1"/>
    </source>
</evidence>